<dbReference type="NCBIfam" id="TIGR03086">
    <property type="entry name" value="TIGR03086 family metal-binding protein"/>
    <property type="match status" value="1"/>
</dbReference>
<dbReference type="Pfam" id="PF11716">
    <property type="entry name" value="MDMPI_N"/>
    <property type="match status" value="1"/>
</dbReference>
<dbReference type="InterPro" id="IPR024344">
    <property type="entry name" value="MDMPI_metal-binding"/>
</dbReference>
<evidence type="ECO:0000313" key="4">
    <source>
        <dbReference type="Proteomes" id="UP000774570"/>
    </source>
</evidence>
<protein>
    <submittedName>
        <fullName evidence="3">TIGR03086 family protein</fullName>
    </submittedName>
</protein>
<keyword evidence="4" id="KW-1185">Reference proteome</keyword>
<name>A0ABS7FXY7_9ACTN</name>
<sequence>MDDPNIDDLDRTVAAVDRLLAAVPDWDAPTPCTGWDVRALAAHLALLNLRFAGLAGEPAGEPEGDPLAAWRASAAALRAAFDRPDADGERLALRITDLLAHGWDLARATGRPAGLPDDLAERSLAFVRERLDGRPRGDAFGPERPAPGDAPAIDRLAAYLGRDVR</sequence>
<dbReference type="Gene3D" id="1.20.120.450">
    <property type="entry name" value="dinb family like domain"/>
    <property type="match status" value="1"/>
</dbReference>
<evidence type="ECO:0000313" key="3">
    <source>
        <dbReference type="EMBL" id="MBW8484539.1"/>
    </source>
</evidence>
<dbReference type="InterPro" id="IPR034660">
    <property type="entry name" value="DinB/YfiT-like"/>
</dbReference>
<gene>
    <name evidence="3" type="ORF">K1Y72_19305</name>
</gene>
<dbReference type="Proteomes" id="UP000774570">
    <property type="component" value="Unassembled WGS sequence"/>
</dbReference>
<dbReference type="InterPro" id="IPR017517">
    <property type="entry name" value="Maleyloyr_isom"/>
</dbReference>
<evidence type="ECO:0000259" key="2">
    <source>
        <dbReference type="Pfam" id="PF11716"/>
    </source>
</evidence>
<dbReference type="SUPFAM" id="SSF109854">
    <property type="entry name" value="DinB/YfiT-like putative metalloenzymes"/>
    <property type="match status" value="1"/>
</dbReference>
<organism evidence="3 4">
    <name type="scientific">Actinomadura parmotrematis</name>
    <dbReference type="NCBI Taxonomy" id="2864039"/>
    <lineage>
        <taxon>Bacteria</taxon>
        <taxon>Bacillati</taxon>
        <taxon>Actinomycetota</taxon>
        <taxon>Actinomycetes</taxon>
        <taxon>Streptosporangiales</taxon>
        <taxon>Thermomonosporaceae</taxon>
        <taxon>Actinomadura</taxon>
    </lineage>
</organism>
<reference evidence="3 4" key="1">
    <citation type="submission" date="2021-07" db="EMBL/GenBank/DDBJ databases">
        <title>Actinomadura sp. PM05-2 isolated from lichen.</title>
        <authorList>
            <person name="Somphong A."/>
            <person name="Phongsopitanun W."/>
            <person name="Tanasupawat S."/>
            <person name="Peongsungnone V."/>
        </authorList>
    </citation>
    <scope>NUCLEOTIDE SEQUENCE [LARGE SCALE GENOMIC DNA]</scope>
    <source>
        <strain evidence="3 4">PM05-2</strain>
    </source>
</reference>
<dbReference type="EMBL" id="JAIBOA010000012">
    <property type="protein sequence ID" value="MBW8484539.1"/>
    <property type="molecule type" value="Genomic_DNA"/>
</dbReference>
<feature type="domain" description="Mycothiol-dependent maleylpyruvate isomerase metal-binding" evidence="2">
    <location>
        <begin position="11"/>
        <end position="87"/>
    </location>
</feature>
<dbReference type="NCBIfam" id="TIGR03083">
    <property type="entry name" value="maleylpyruvate isomerase family mycothiol-dependent enzyme"/>
    <property type="match status" value="1"/>
</dbReference>
<feature type="region of interest" description="Disordered" evidence="1">
    <location>
        <begin position="133"/>
        <end position="152"/>
    </location>
</feature>
<evidence type="ECO:0000256" key="1">
    <source>
        <dbReference type="SAM" id="MobiDB-lite"/>
    </source>
</evidence>
<accession>A0ABS7FXY7</accession>
<dbReference type="InterPro" id="IPR017520">
    <property type="entry name" value="CHP03086"/>
</dbReference>
<dbReference type="RefSeq" id="WP_220167780.1">
    <property type="nucleotide sequence ID" value="NZ_JAIBOA010000012.1"/>
</dbReference>
<comment type="caution">
    <text evidence="3">The sequence shown here is derived from an EMBL/GenBank/DDBJ whole genome shotgun (WGS) entry which is preliminary data.</text>
</comment>
<proteinExistence type="predicted"/>